<dbReference type="Gene3D" id="2.60.40.1220">
    <property type="match status" value="5"/>
</dbReference>
<feature type="signal peptide" evidence="7">
    <location>
        <begin position="1"/>
        <end position="19"/>
    </location>
</feature>
<dbReference type="PROSITE" id="PS00137">
    <property type="entry name" value="SUBTILASE_HIS"/>
    <property type="match status" value="1"/>
</dbReference>
<evidence type="ECO:0000256" key="4">
    <source>
        <dbReference type="ARBA" id="ARBA00022825"/>
    </source>
</evidence>
<dbReference type="Pfam" id="PF00082">
    <property type="entry name" value="Peptidase_S8"/>
    <property type="match status" value="1"/>
</dbReference>
<dbReference type="PANTHER" id="PTHR42884">
    <property type="entry name" value="PROPROTEIN CONVERTASE SUBTILISIN/KEXIN-RELATED"/>
    <property type="match status" value="1"/>
</dbReference>
<sequence>MIRSIIISFLILFSLTGCGEGDGSGTVTGQFIDAPVQGLSYTCSSGATGETNSNGEYTCIIGDSVTFFIGSVEIGTSSAQTTAITPYTLFPSDNVAAINLARLLQSVDTGSVAGSIVIDTALEANIPVDTDFSHVDFSTTIQDALSIVLVSETEARTAMNEAIIIAGGIVPADVDSNATQIVEEETSLFTFDEIQAFVTAGISTVGQVIADEYYKYAWHIEDKNNDFTTSNGIDSSASANIKSAWEITRGQGVLVAVIDDSFNATHEDLKDNIVATYNAKTGSSIVFDSTLTSAHGTAVSGIVGASANDKGVVGVAPDAKLLLISIGEGENNSDLTLIDAFEYARTHGAHVVSCSWGTESVSESVSAKIKELYDDGITVVFASGNSGKDLDTQGISDESELPWVIGVGASSETNNKTQNSNYGKSIDILAPSGDNVGIVTTDEMGYTGRNGSDLGIVNKNYTFLKGTSASAPIVSGVVALLLSEQPDLSPAQIRYILINSADKIGGVAYNENGWNSQYAYGKINAYNALQNIDSVPTAAEIVVEDAEVTNADPDRVSVDVEYRKTLSVSNTYPADGNIDISVDVQLTIRIQSGESINQNSMSSVTLSPAGGRTLSCTSSGRDGTCIPSSPLDAGTDYTVNWTGMNNGGGDSIASRSVTFTTAAPSDTTPPNLTSVSISSNNGADSTKAIPGDNVIVTFTANEPLNVTSTTATIAGQSAAIINTAGTTYTATYTMTSGQTEGAIAFSITAFDVALNDATPVSTITTGTSVTFDKTAPTISTSSPLHNATSVAVSVSPNVTFSETMDSSTLTNNITLSSVGGTVWSDPEDGVVTLLKTYAAYNPASPTSVAVNDVNDGFSNRAPDVFWAIDATFPASPLGALMEHGGTGSGSFIGFSGGNFIARAGTGATANTFAIVTEPASTFANKSGTVFVAFSTSTDTATVWFQENSTGEAVLIGSNTSGGDWTTWSGTNDGYIGNDNGSLAGSYPDVVPYNGGISAARLYNNYDNSKATNQSLNTSTGGGSAVSGTVTDNGTTATFNPTADLDPETSYDLVVSTSVTDTLGNAMASEQTISFTTASADAEAPTVSSNSPADSAADISIGSNVTVTFNEAMDSATLNGTNITISPAAAGAFSDNGTTVTFNPTSNLVTNTTYTVTVGTGVTDVAGNNLASNHVFSFTTEAPDITKPTVSSKTPSNGSSGVAIGSNITVTFSEPMNSSTLNTSNVTVSGGVTGTVTDNGTTLTFNPSSNLAYSTSYTVTVSTGVQDVSGNALNSNHVFSFTTEDAETVPPTISSISPSDTAIDVSLNANVVVTFSEDMAAGTINTSNIVVKDSANAVVSGTVSLSGNVATFSPDSTYEIAETYSVTVSTAVTDLVGNNLGSQSVTTFTTALATCAQTNPLTICYTVPEAGGIGILEDTSVAIRFSEVMSGGMNVSGIILKNSSNISVVGSVSYDGFTATFEPDSDLDAGETYTLVVDGAVSGAVNGAKGSDYSMSFTTIADASADTFRDDAKKVVVLTEKGQIWQDDAEVLTTRTWSAAKTYCEDSTLGGYDDWYLPDVNELKKLADDISENIGVFNNTVSGYFWSSETYDGNSNRALDVRFNNGAVNHYGKGNSDYVRCVRSTGGSEAGVDQSEAVGTITMNSDSLMWQDDGNSATVGWQTAVDYCAAKSLATYTDWRLPTIGELSSIVDTSVGVEGTTAFIDPIFQTVEMNIYWSSTSADRAGYAKYIDFYSGNPGTRNKISGKGIARCVRNK</sequence>
<name>A0A7S7LUY1_9BACT</name>
<comment type="similarity">
    <text evidence="6">Belongs to the peptidase S8 family.</text>
</comment>
<feature type="domain" description="SbsA Ig-like" evidence="10">
    <location>
        <begin position="565"/>
        <end position="661"/>
    </location>
</feature>
<feature type="domain" description="SbsA Ig-like" evidence="10">
    <location>
        <begin position="1183"/>
        <end position="1282"/>
    </location>
</feature>
<dbReference type="InterPro" id="IPR023828">
    <property type="entry name" value="Peptidase_S8_Ser-AS"/>
</dbReference>
<evidence type="ECO:0000259" key="10">
    <source>
        <dbReference type="Pfam" id="PF13205"/>
    </source>
</evidence>
<feature type="domain" description="SbsA Ig-like" evidence="10">
    <location>
        <begin position="772"/>
        <end position="828"/>
    </location>
</feature>
<evidence type="ECO:0000259" key="8">
    <source>
        <dbReference type="Pfam" id="PF00082"/>
    </source>
</evidence>
<dbReference type="EMBL" id="CP054492">
    <property type="protein sequence ID" value="QOY51863.1"/>
    <property type="molecule type" value="Genomic_DNA"/>
</dbReference>
<dbReference type="Gene3D" id="3.40.50.200">
    <property type="entry name" value="Peptidase S8/S53 domain"/>
    <property type="match status" value="1"/>
</dbReference>
<dbReference type="PROSITE" id="PS00138">
    <property type="entry name" value="SUBTILASE_SER"/>
    <property type="match status" value="1"/>
</dbReference>
<dbReference type="InterPro" id="IPR015500">
    <property type="entry name" value="Peptidase_S8_subtilisin-rel"/>
</dbReference>
<dbReference type="InterPro" id="IPR022398">
    <property type="entry name" value="Peptidase_S8_His-AS"/>
</dbReference>
<feature type="domain" description="Peptidase S8/S53" evidence="8">
    <location>
        <begin position="250"/>
        <end position="521"/>
    </location>
</feature>
<protein>
    <submittedName>
        <fullName evidence="11">Ig-like domain-containing protein</fullName>
    </submittedName>
</protein>
<dbReference type="InterPro" id="IPR032812">
    <property type="entry name" value="SbsA_Ig"/>
</dbReference>
<dbReference type="PROSITE" id="PS51257">
    <property type="entry name" value="PROKAR_LIPOPROTEIN"/>
    <property type="match status" value="1"/>
</dbReference>
<accession>A0A7S7LUY1</accession>
<evidence type="ECO:0000256" key="5">
    <source>
        <dbReference type="PIRSR" id="PIRSR615500-1"/>
    </source>
</evidence>
<feature type="domain" description="Lcl C-terminal" evidence="9">
    <location>
        <begin position="1519"/>
        <end position="1622"/>
    </location>
</feature>
<proteinExistence type="inferred from homology"/>
<keyword evidence="2 7" id="KW-0732">Signal</keyword>
<dbReference type="InterPro" id="IPR014755">
    <property type="entry name" value="Cu-Rt/internalin_Ig-like"/>
</dbReference>
<keyword evidence="3 6" id="KW-0378">Hydrolase</keyword>
<evidence type="ECO:0000313" key="11">
    <source>
        <dbReference type="EMBL" id="QOY51863.1"/>
    </source>
</evidence>
<dbReference type="Pfam" id="PF07603">
    <property type="entry name" value="Lcl_C"/>
    <property type="match status" value="2"/>
</dbReference>
<dbReference type="Proteomes" id="UP000593994">
    <property type="component" value="Chromosome"/>
</dbReference>
<feature type="domain" description="SbsA Ig-like" evidence="10">
    <location>
        <begin position="1287"/>
        <end position="1389"/>
    </location>
</feature>
<feature type="domain" description="Lcl C-terminal" evidence="9">
    <location>
        <begin position="1638"/>
        <end position="1753"/>
    </location>
</feature>
<keyword evidence="4 6" id="KW-0720">Serine protease</keyword>
<evidence type="ECO:0000256" key="3">
    <source>
        <dbReference type="ARBA" id="ARBA00022801"/>
    </source>
</evidence>
<evidence type="ECO:0000259" key="9">
    <source>
        <dbReference type="Pfam" id="PF07603"/>
    </source>
</evidence>
<feature type="domain" description="SbsA Ig-like" evidence="10">
    <location>
        <begin position="1397"/>
        <end position="1498"/>
    </location>
</feature>
<dbReference type="InterPro" id="IPR036852">
    <property type="entry name" value="Peptidase_S8/S53_dom_sf"/>
</dbReference>
<evidence type="ECO:0000256" key="6">
    <source>
        <dbReference type="PROSITE-ProRule" id="PRU01240"/>
    </source>
</evidence>
<feature type="domain" description="SbsA Ig-like" evidence="10">
    <location>
        <begin position="1010"/>
        <end position="1076"/>
    </location>
</feature>
<gene>
    <name evidence="11" type="ORF">HUE88_12305</name>
</gene>
<reference evidence="11 12" key="1">
    <citation type="submission" date="2020-05" db="EMBL/GenBank/DDBJ databases">
        <title>Sulfurimonas marisnigri, sp. nov., and Sulfurimonas baltica, sp. nov., manganese oxide reducing chemolithoautotrophs of the class Epsilonproteobacteria isolated from the pelagic redoxclines of the Black and Baltic Seas and emended description of the genus Sulfurimonas.</title>
        <authorList>
            <person name="Henkel J.V."/>
            <person name="Laudan C."/>
            <person name="Werner J."/>
            <person name="Neu T."/>
            <person name="Plewe S."/>
            <person name="Sproer C."/>
            <person name="Bunk B."/>
            <person name="Schulz-Vogt H.N."/>
        </authorList>
    </citation>
    <scope>NUCLEOTIDE SEQUENCE [LARGE SCALE GENOMIC DNA]</scope>
    <source>
        <strain evidence="11 12">GD2</strain>
    </source>
</reference>
<dbReference type="GO" id="GO:0016485">
    <property type="term" value="P:protein processing"/>
    <property type="evidence" value="ECO:0007669"/>
    <property type="project" value="TreeGrafter"/>
</dbReference>
<dbReference type="KEGG" id="sbal:HUE88_12305"/>
<dbReference type="Pfam" id="PF13205">
    <property type="entry name" value="Big_5"/>
    <property type="match status" value="7"/>
</dbReference>
<dbReference type="PRINTS" id="PR00723">
    <property type="entry name" value="SUBTILISIN"/>
</dbReference>
<dbReference type="InterPro" id="IPR000209">
    <property type="entry name" value="Peptidase_S8/S53_dom"/>
</dbReference>
<evidence type="ECO:0000256" key="7">
    <source>
        <dbReference type="SAM" id="SignalP"/>
    </source>
</evidence>
<feature type="chain" id="PRO_5032743161" evidence="7">
    <location>
        <begin position="20"/>
        <end position="1755"/>
    </location>
</feature>
<feature type="active site" description="Charge relay system" evidence="5 6">
    <location>
        <position position="468"/>
    </location>
</feature>
<dbReference type="RefSeq" id="WP_194369444.1">
    <property type="nucleotide sequence ID" value="NZ_CP054492.1"/>
</dbReference>
<feature type="active site" description="Charge relay system" evidence="5 6">
    <location>
        <position position="259"/>
    </location>
</feature>
<keyword evidence="12" id="KW-1185">Reference proteome</keyword>
<feature type="active site" description="Charge relay system" evidence="5 6">
    <location>
        <position position="295"/>
    </location>
</feature>
<dbReference type="PROSITE" id="PS51892">
    <property type="entry name" value="SUBTILASE"/>
    <property type="match status" value="1"/>
</dbReference>
<dbReference type="PANTHER" id="PTHR42884:SF14">
    <property type="entry name" value="NEUROENDOCRINE CONVERTASE 1"/>
    <property type="match status" value="1"/>
</dbReference>
<feature type="domain" description="SbsA Ig-like" evidence="10">
    <location>
        <begin position="1080"/>
        <end position="1179"/>
    </location>
</feature>
<evidence type="ECO:0000256" key="2">
    <source>
        <dbReference type="ARBA" id="ARBA00022729"/>
    </source>
</evidence>
<evidence type="ECO:0000313" key="12">
    <source>
        <dbReference type="Proteomes" id="UP000593994"/>
    </source>
</evidence>
<dbReference type="InterPro" id="IPR011460">
    <property type="entry name" value="Lcl_C"/>
</dbReference>
<organism evidence="11 12">
    <name type="scientific">Candidatus Sulfurimonas baltica</name>
    <dbReference type="NCBI Taxonomy" id="2740404"/>
    <lineage>
        <taxon>Bacteria</taxon>
        <taxon>Pseudomonadati</taxon>
        <taxon>Campylobacterota</taxon>
        <taxon>Epsilonproteobacteria</taxon>
        <taxon>Campylobacterales</taxon>
        <taxon>Sulfurimonadaceae</taxon>
        <taxon>Sulfurimonas</taxon>
    </lineage>
</organism>
<evidence type="ECO:0000256" key="1">
    <source>
        <dbReference type="ARBA" id="ARBA00022670"/>
    </source>
</evidence>
<dbReference type="GO" id="GO:0004252">
    <property type="term" value="F:serine-type endopeptidase activity"/>
    <property type="evidence" value="ECO:0007669"/>
    <property type="project" value="UniProtKB-UniRule"/>
</dbReference>
<dbReference type="GO" id="GO:0016020">
    <property type="term" value="C:membrane"/>
    <property type="evidence" value="ECO:0007669"/>
    <property type="project" value="TreeGrafter"/>
</dbReference>
<dbReference type="SUPFAM" id="SSF52743">
    <property type="entry name" value="Subtilisin-like"/>
    <property type="match status" value="1"/>
</dbReference>
<keyword evidence="1 6" id="KW-0645">Protease</keyword>